<sequence length="294" mass="32393">MDRITAAQVFTRICELGSLSAASRAMGMSRPMISRYLAEMEDWAGTRLLHRSSRKLSLTPAGEQLLSQTQALLQLADGISQVELQQTVAGTLRISCAHFTAQRILNPLLQQFLKQHPALKVEVQISNQNVNLVAERIDLAIRITNELDPNIIARRLGDCRSVLCASPHYLAEYGEPKAPAQLIQHNCLHYSNFSDGIWSFIAPNGELVDTPIQGNLSVNESSILLDAILNHSGIAVLPELDAAPYLNSGALTALLQDYQPQPLGIFGIYRSRIHQPLALRLLLDALRDFLQTSA</sequence>
<dbReference type="Gene3D" id="3.40.190.290">
    <property type="match status" value="1"/>
</dbReference>
<keyword evidence="4" id="KW-0804">Transcription</keyword>
<dbReference type="Proteomes" id="UP000662770">
    <property type="component" value="Chromosome"/>
</dbReference>
<dbReference type="Gene3D" id="1.10.10.10">
    <property type="entry name" value="Winged helix-like DNA-binding domain superfamily/Winged helix DNA-binding domain"/>
    <property type="match status" value="1"/>
</dbReference>
<dbReference type="Pfam" id="PF03466">
    <property type="entry name" value="LysR_substrate"/>
    <property type="match status" value="1"/>
</dbReference>
<dbReference type="InterPro" id="IPR036390">
    <property type="entry name" value="WH_DNA-bd_sf"/>
</dbReference>
<dbReference type="InterPro" id="IPR036388">
    <property type="entry name" value="WH-like_DNA-bd_sf"/>
</dbReference>
<keyword evidence="2" id="KW-0805">Transcription regulation</keyword>
<dbReference type="SUPFAM" id="SSF46785">
    <property type="entry name" value="Winged helix' DNA-binding domain"/>
    <property type="match status" value="1"/>
</dbReference>
<dbReference type="Pfam" id="PF00126">
    <property type="entry name" value="HTH_1"/>
    <property type="match status" value="1"/>
</dbReference>
<evidence type="ECO:0000313" key="7">
    <source>
        <dbReference type="Proteomes" id="UP000662770"/>
    </source>
</evidence>
<evidence type="ECO:0000256" key="2">
    <source>
        <dbReference type="ARBA" id="ARBA00023015"/>
    </source>
</evidence>
<dbReference type="InterPro" id="IPR000847">
    <property type="entry name" value="LysR_HTH_N"/>
</dbReference>
<protein>
    <submittedName>
        <fullName evidence="6">LysR family transcriptional regulator</fullName>
    </submittedName>
</protein>
<feature type="domain" description="HTH lysR-type" evidence="5">
    <location>
        <begin position="1"/>
        <end position="59"/>
    </location>
</feature>
<evidence type="ECO:0000256" key="1">
    <source>
        <dbReference type="ARBA" id="ARBA00009437"/>
    </source>
</evidence>
<dbReference type="CDD" id="cd08422">
    <property type="entry name" value="PBP2_CrgA_like"/>
    <property type="match status" value="1"/>
</dbReference>
<dbReference type="InterPro" id="IPR005119">
    <property type="entry name" value="LysR_subst-bd"/>
</dbReference>
<gene>
    <name evidence="6" type="ORF">JYB87_11270</name>
</gene>
<proteinExistence type="inferred from homology"/>
<dbReference type="PANTHER" id="PTHR30537">
    <property type="entry name" value="HTH-TYPE TRANSCRIPTIONAL REGULATOR"/>
    <property type="match status" value="1"/>
</dbReference>
<evidence type="ECO:0000256" key="3">
    <source>
        <dbReference type="ARBA" id="ARBA00023125"/>
    </source>
</evidence>
<keyword evidence="3" id="KW-0238">DNA-binding</keyword>
<name>A0ABX7QNQ1_9GAMM</name>
<comment type="similarity">
    <text evidence="1">Belongs to the LysR transcriptional regulatory family.</text>
</comment>
<reference evidence="6 7" key="1">
    <citation type="submission" date="2021-03" db="EMBL/GenBank/DDBJ databases">
        <title>Novel species identification of genus Shewanella.</title>
        <authorList>
            <person name="Liu G."/>
            <person name="Zhang Q."/>
        </authorList>
    </citation>
    <scope>NUCLEOTIDE SEQUENCE [LARGE SCALE GENOMIC DNA]</scope>
    <source>
        <strain evidence="6 7">FJAT-51800</strain>
    </source>
</reference>
<dbReference type="PROSITE" id="PS50931">
    <property type="entry name" value="HTH_LYSR"/>
    <property type="match status" value="1"/>
</dbReference>
<keyword evidence="7" id="KW-1185">Reference proteome</keyword>
<accession>A0ABX7QNQ1</accession>
<dbReference type="InterPro" id="IPR058163">
    <property type="entry name" value="LysR-type_TF_proteobact-type"/>
</dbReference>
<evidence type="ECO:0000313" key="6">
    <source>
        <dbReference type="EMBL" id="QSX32348.1"/>
    </source>
</evidence>
<dbReference type="SUPFAM" id="SSF53850">
    <property type="entry name" value="Periplasmic binding protein-like II"/>
    <property type="match status" value="1"/>
</dbReference>
<evidence type="ECO:0000256" key="4">
    <source>
        <dbReference type="ARBA" id="ARBA00023163"/>
    </source>
</evidence>
<organism evidence="6 7">
    <name type="scientific">Shewanella avicenniae</name>
    <dbReference type="NCBI Taxonomy" id="2814294"/>
    <lineage>
        <taxon>Bacteria</taxon>
        <taxon>Pseudomonadati</taxon>
        <taxon>Pseudomonadota</taxon>
        <taxon>Gammaproteobacteria</taxon>
        <taxon>Alteromonadales</taxon>
        <taxon>Shewanellaceae</taxon>
        <taxon>Shewanella</taxon>
    </lineage>
</organism>
<dbReference type="PANTHER" id="PTHR30537:SF35">
    <property type="entry name" value="TRANSCRIPTIONAL REGULATORY PROTEIN"/>
    <property type="match status" value="1"/>
</dbReference>
<dbReference type="RefSeq" id="WP_207353593.1">
    <property type="nucleotide sequence ID" value="NZ_CP071503.1"/>
</dbReference>
<evidence type="ECO:0000259" key="5">
    <source>
        <dbReference type="PROSITE" id="PS50931"/>
    </source>
</evidence>
<dbReference type="EMBL" id="CP071503">
    <property type="protein sequence ID" value="QSX32348.1"/>
    <property type="molecule type" value="Genomic_DNA"/>
</dbReference>